<comment type="caution">
    <text evidence="1">The sequence shown here is derived from an EMBL/GenBank/DDBJ whole genome shotgun (WGS) entry which is preliminary data.</text>
</comment>
<evidence type="ECO:0000313" key="1">
    <source>
        <dbReference type="EMBL" id="KAK7514692.1"/>
    </source>
</evidence>
<proteinExistence type="predicted"/>
<organism evidence="1 2">
    <name type="scientific">Phyllosticta citriasiana</name>
    <dbReference type="NCBI Taxonomy" id="595635"/>
    <lineage>
        <taxon>Eukaryota</taxon>
        <taxon>Fungi</taxon>
        <taxon>Dikarya</taxon>
        <taxon>Ascomycota</taxon>
        <taxon>Pezizomycotina</taxon>
        <taxon>Dothideomycetes</taxon>
        <taxon>Dothideomycetes incertae sedis</taxon>
        <taxon>Botryosphaeriales</taxon>
        <taxon>Phyllostictaceae</taxon>
        <taxon>Phyllosticta</taxon>
    </lineage>
</organism>
<gene>
    <name evidence="1" type="ORF">IWZ03DRAFT_381393</name>
</gene>
<protein>
    <submittedName>
        <fullName evidence="1">Uncharacterized protein</fullName>
    </submittedName>
</protein>
<sequence>MVFAAIYRRPNTAQLVFGVNNPQWRFKAPVPNDVREITMGARKVQLGPYSPYATSARNTLQHIENERLQQLKISSPTEEQNLAVRLHAISEMRSRSEHLGPRSLSHVGLAFKLPDWEKHGPCYLCAGTMSWAPAYPYNEDEGWKSKIQGFSWAARSDSTSCAEHAARFQCMAFNMSFQKPLQN</sequence>
<keyword evidence="2" id="KW-1185">Reference proteome</keyword>
<reference evidence="1 2" key="1">
    <citation type="submission" date="2024-04" db="EMBL/GenBank/DDBJ databases">
        <title>Phyllosticta paracitricarpa is synonymous to the EU quarantine fungus P. citricarpa based on phylogenomic analyses.</title>
        <authorList>
            <consortium name="Lawrence Berkeley National Laboratory"/>
            <person name="Van Ingen-Buijs V.A."/>
            <person name="Van Westerhoven A.C."/>
            <person name="Haridas S."/>
            <person name="Skiadas P."/>
            <person name="Martin F."/>
            <person name="Groenewald J.Z."/>
            <person name="Crous P.W."/>
            <person name="Seidl M.F."/>
        </authorList>
    </citation>
    <scope>NUCLEOTIDE SEQUENCE [LARGE SCALE GENOMIC DNA]</scope>
    <source>
        <strain evidence="1 2">CBS 123371</strain>
    </source>
</reference>
<dbReference type="Proteomes" id="UP001363622">
    <property type="component" value="Unassembled WGS sequence"/>
</dbReference>
<dbReference type="EMBL" id="JBBPHU010000008">
    <property type="protein sequence ID" value="KAK7514692.1"/>
    <property type="molecule type" value="Genomic_DNA"/>
</dbReference>
<name>A0ABR1KGX8_9PEZI</name>
<accession>A0ABR1KGX8</accession>
<evidence type="ECO:0000313" key="2">
    <source>
        <dbReference type="Proteomes" id="UP001363622"/>
    </source>
</evidence>